<accession>A0ABW1L7S1</accession>
<dbReference type="EMBL" id="JBHSRI010000018">
    <property type="protein sequence ID" value="MFC6040004.1"/>
    <property type="molecule type" value="Genomic_DNA"/>
</dbReference>
<organism evidence="1 2">
    <name type="scientific">Paenisporosarcina macmurdoensis</name>
    <dbReference type="NCBI Taxonomy" id="212659"/>
    <lineage>
        <taxon>Bacteria</taxon>
        <taxon>Bacillati</taxon>
        <taxon>Bacillota</taxon>
        <taxon>Bacilli</taxon>
        <taxon>Bacillales</taxon>
        <taxon>Caryophanaceae</taxon>
        <taxon>Paenisporosarcina</taxon>
    </lineage>
</organism>
<evidence type="ECO:0000313" key="1">
    <source>
        <dbReference type="EMBL" id="MFC6040004.1"/>
    </source>
</evidence>
<name>A0ABW1L7S1_9BACL</name>
<protein>
    <recommendedName>
        <fullName evidence="3">DUF4367 domain-containing protein</fullName>
    </recommendedName>
</protein>
<reference evidence="2" key="1">
    <citation type="journal article" date="2019" name="Int. J. Syst. Evol. Microbiol.">
        <title>The Global Catalogue of Microorganisms (GCM) 10K type strain sequencing project: providing services to taxonomists for standard genome sequencing and annotation.</title>
        <authorList>
            <consortium name="The Broad Institute Genomics Platform"/>
            <consortium name="The Broad Institute Genome Sequencing Center for Infectious Disease"/>
            <person name="Wu L."/>
            <person name="Ma J."/>
        </authorList>
    </citation>
    <scope>NUCLEOTIDE SEQUENCE [LARGE SCALE GENOMIC DNA]</scope>
    <source>
        <strain evidence="2">CCUG 54527</strain>
    </source>
</reference>
<gene>
    <name evidence="1" type="ORF">ACFPYN_11285</name>
</gene>
<dbReference type="RefSeq" id="WP_377734232.1">
    <property type="nucleotide sequence ID" value="NZ_JBHSRI010000018.1"/>
</dbReference>
<proteinExistence type="predicted"/>
<sequence>MKIIGLTFVVLFNFFFQSTLPSETSNQIIQTSKDEKEVSDEVLLNTTRKLTQKIENKLQEEKNIDISAIGISYQIKEIRIRVNGNQQYLNKIEKDIKEIANELAQETIFKDYSVAVNLQIPSSANKIKTNVNSLEKSLLEIGYKEVNKALQESNDYFKRDITLPTQLPPVTFTHNFGRLNHSFGKENDEFEIAYMNDHVGQNHYQIRVRPVQYKLEISDEKIDHTIKLKDGSAAIYSTKLPLDVLVFEKDKWQYTLLVDKRISNTVTKEVLVDIANSINEK</sequence>
<evidence type="ECO:0008006" key="3">
    <source>
        <dbReference type="Google" id="ProtNLM"/>
    </source>
</evidence>
<evidence type="ECO:0000313" key="2">
    <source>
        <dbReference type="Proteomes" id="UP001596170"/>
    </source>
</evidence>
<dbReference type="Proteomes" id="UP001596170">
    <property type="component" value="Unassembled WGS sequence"/>
</dbReference>
<comment type="caution">
    <text evidence="1">The sequence shown here is derived from an EMBL/GenBank/DDBJ whole genome shotgun (WGS) entry which is preliminary data.</text>
</comment>
<keyword evidence="2" id="KW-1185">Reference proteome</keyword>